<protein>
    <recommendedName>
        <fullName evidence="6 9">Aminopyrimidine aminohydrolase</fullName>
        <ecNumber evidence="5 9">3.5.99.2</ecNumber>
    </recommendedName>
</protein>
<feature type="domain" description="Thiaminase-2/PQQC" evidence="10">
    <location>
        <begin position="11"/>
        <end position="215"/>
    </location>
</feature>
<dbReference type="GO" id="GO:0050334">
    <property type="term" value="F:thiaminase activity"/>
    <property type="evidence" value="ECO:0007669"/>
    <property type="project" value="UniProtKB-EC"/>
</dbReference>
<evidence type="ECO:0000313" key="12">
    <source>
        <dbReference type="Proteomes" id="UP000076567"/>
    </source>
</evidence>
<dbReference type="InterPro" id="IPR004305">
    <property type="entry name" value="Thiaminase-2/PQQC"/>
</dbReference>
<dbReference type="SUPFAM" id="SSF48613">
    <property type="entry name" value="Heme oxygenase-like"/>
    <property type="match status" value="1"/>
</dbReference>
<dbReference type="UniPathway" id="UPA00060"/>
<dbReference type="InterPro" id="IPR050967">
    <property type="entry name" value="Thiamine_Salvage_TenA"/>
</dbReference>
<dbReference type="CDD" id="cd19364">
    <property type="entry name" value="TenA_C_BsTenA-like"/>
    <property type="match status" value="1"/>
</dbReference>
<comment type="catalytic activity">
    <reaction evidence="8 9">
        <text>thiamine + H2O = 5-(2-hydroxyethyl)-4-methylthiazole + 4-amino-5-hydroxymethyl-2-methylpyrimidine + H(+)</text>
        <dbReference type="Rhea" id="RHEA:17509"/>
        <dbReference type="ChEBI" id="CHEBI:15377"/>
        <dbReference type="ChEBI" id="CHEBI:15378"/>
        <dbReference type="ChEBI" id="CHEBI:16892"/>
        <dbReference type="ChEBI" id="CHEBI:17957"/>
        <dbReference type="ChEBI" id="CHEBI:18385"/>
        <dbReference type="EC" id="3.5.99.2"/>
    </reaction>
</comment>
<keyword evidence="9" id="KW-0378">Hydrolase</keyword>
<dbReference type="Pfam" id="PF03070">
    <property type="entry name" value="TENA_THI-4"/>
    <property type="match status" value="1"/>
</dbReference>
<evidence type="ECO:0000256" key="1">
    <source>
        <dbReference type="ARBA" id="ARBA00001881"/>
    </source>
</evidence>
<evidence type="ECO:0000256" key="2">
    <source>
        <dbReference type="ARBA" id="ARBA00004948"/>
    </source>
</evidence>
<gene>
    <name evidence="11" type="ORF">AWM68_06935</name>
</gene>
<dbReference type="PANTHER" id="PTHR43198">
    <property type="entry name" value="BIFUNCTIONAL TH2 PROTEIN"/>
    <property type="match status" value="1"/>
</dbReference>
<keyword evidence="12" id="KW-1185">Reference proteome</keyword>
<comment type="pathway">
    <text evidence="2 9">Cofactor biosynthesis; thiamine diphosphate biosynthesis.</text>
</comment>
<dbReference type="NCBIfam" id="TIGR04306">
    <property type="entry name" value="salvage_TenA"/>
    <property type="match status" value="1"/>
</dbReference>
<dbReference type="InterPro" id="IPR027574">
    <property type="entry name" value="Thiaminase_II"/>
</dbReference>
<dbReference type="Gene3D" id="1.20.910.10">
    <property type="entry name" value="Heme oxygenase-like"/>
    <property type="match status" value="1"/>
</dbReference>
<accession>A0A161TI07</accession>
<evidence type="ECO:0000313" key="11">
    <source>
        <dbReference type="EMBL" id="KZE66105.1"/>
    </source>
</evidence>
<comment type="subunit">
    <text evidence="4">Homotetramer.</text>
</comment>
<dbReference type="GO" id="GO:0005829">
    <property type="term" value="C:cytosol"/>
    <property type="evidence" value="ECO:0007669"/>
    <property type="project" value="TreeGrafter"/>
</dbReference>
<dbReference type="RefSeq" id="WP_066241450.1">
    <property type="nucleotide sequence ID" value="NZ_LRFC01000023.1"/>
</dbReference>
<reference evidence="12" key="1">
    <citation type="submission" date="2016-01" db="EMBL/GenBank/DDBJ databases">
        <title>Draft genome of Chromobacterium sp. F49.</title>
        <authorList>
            <person name="Hong K.W."/>
        </authorList>
    </citation>
    <scope>NUCLEOTIDE SEQUENCE [LARGE SCALE GENOMIC DNA]</scope>
    <source>
        <strain evidence="12">P7IIIA</strain>
    </source>
</reference>
<keyword evidence="7 9" id="KW-0784">Thiamine biosynthesis</keyword>
<comment type="function">
    <text evidence="9">Catalyzes an amino-pyrimidine hydrolysis reaction at the C5' of the pyrimidine moiety of thiamine compounds, a reaction that is part of a thiamine salvage pathway.</text>
</comment>
<dbReference type="EC" id="3.5.99.2" evidence="5 9"/>
<evidence type="ECO:0000259" key="10">
    <source>
        <dbReference type="Pfam" id="PF03070"/>
    </source>
</evidence>
<comment type="caution">
    <text evidence="11">The sequence shown here is derived from an EMBL/GenBank/DDBJ whole genome shotgun (WGS) entry which is preliminary data.</text>
</comment>
<evidence type="ECO:0000256" key="6">
    <source>
        <dbReference type="ARBA" id="ARBA00013647"/>
    </source>
</evidence>
<dbReference type="AlphaFoldDB" id="A0A161TI07"/>
<evidence type="ECO:0000256" key="8">
    <source>
        <dbReference type="ARBA" id="ARBA00048337"/>
    </source>
</evidence>
<dbReference type="GO" id="GO:0009228">
    <property type="term" value="P:thiamine biosynthetic process"/>
    <property type="evidence" value="ECO:0007669"/>
    <property type="project" value="UniProtKB-KW"/>
</dbReference>
<name>A0A161TI07_9BACL</name>
<evidence type="ECO:0000256" key="4">
    <source>
        <dbReference type="ARBA" id="ARBA00011881"/>
    </source>
</evidence>
<comment type="catalytic activity">
    <reaction evidence="1 9">
        <text>4-amino-5-aminomethyl-2-methylpyrimidine + H2O = 4-amino-5-hydroxymethyl-2-methylpyrimidine + NH4(+)</text>
        <dbReference type="Rhea" id="RHEA:31799"/>
        <dbReference type="ChEBI" id="CHEBI:15377"/>
        <dbReference type="ChEBI" id="CHEBI:16892"/>
        <dbReference type="ChEBI" id="CHEBI:28938"/>
        <dbReference type="ChEBI" id="CHEBI:63416"/>
        <dbReference type="EC" id="3.5.99.2"/>
    </reaction>
</comment>
<dbReference type="GO" id="GO:0009229">
    <property type="term" value="P:thiamine diphosphate biosynthetic process"/>
    <property type="evidence" value="ECO:0007669"/>
    <property type="project" value="UniProtKB-UniPathway"/>
</dbReference>
<dbReference type="EMBL" id="LRFC01000023">
    <property type="protein sequence ID" value="KZE66105.1"/>
    <property type="molecule type" value="Genomic_DNA"/>
</dbReference>
<evidence type="ECO:0000256" key="7">
    <source>
        <dbReference type="ARBA" id="ARBA00022977"/>
    </source>
</evidence>
<dbReference type="Proteomes" id="UP000076567">
    <property type="component" value="Unassembled WGS sequence"/>
</dbReference>
<comment type="similarity">
    <text evidence="3 9">Belongs to the TenA family.</text>
</comment>
<evidence type="ECO:0000256" key="9">
    <source>
        <dbReference type="RuleBase" id="RU363093"/>
    </source>
</evidence>
<proteinExistence type="inferred from homology"/>
<evidence type="ECO:0000256" key="3">
    <source>
        <dbReference type="ARBA" id="ARBA00010264"/>
    </source>
</evidence>
<dbReference type="InterPro" id="IPR016084">
    <property type="entry name" value="Haem_Oase-like_multi-hlx"/>
</dbReference>
<dbReference type="OrthoDB" id="34166at2"/>
<sequence>MKKFTEHLREKAHSVWEANLHHPFVKGIADGNLPLVNFTYYVLQDSYYLSHFARVQAMAAARAEDLYTTSRMAAHAQGTNDAELALHETFMKQLQITDEELANFEPAPTAYHYTSHLYRVAESGSLGEIIAAILPCYWIYQEIGKRFKEATPQEPIYQEWIAAYGGEWFSQLVQEQIFRLDELADKASESEKNKMTRHFLISCEYEYLFWEMAYTLEKWPVSYGTFATKVGRETRNV</sequence>
<dbReference type="PANTHER" id="PTHR43198:SF2">
    <property type="entry name" value="SI:CH1073-67J19.1-RELATED"/>
    <property type="match status" value="1"/>
</dbReference>
<organism evidence="11 12">
    <name type="scientific">Fictibacillus phosphorivorans</name>
    <dbReference type="NCBI Taxonomy" id="1221500"/>
    <lineage>
        <taxon>Bacteria</taxon>
        <taxon>Bacillati</taxon>
        <taxon>Bacillota</taxon>
        <taxon>Bacilli</taxon>
        <taxon>Bacillales</taxon>
        <taxon>Fictibacillaceae</taxon>
        <taxon>Fictibacillus</taxon>
    </lineage>
</organism>
<evidence type="ECO:0000256" key="5">
    <source>
        <dbReference type="ARBA" id="ARBA00012684"/>
    </source>
</evidence>